<feature type="compositionally biased region" description="Low complexity" evidence="13">
    <location>
        <begin position="228"/>
        <end position="240"/>
    </location>
</feature>
<feature type="compositionally biased region" description="Polar residues" evidence="13">
    <location>
        <begin position="379"/>
        <end position="394"/>
    </location>
</feature>
<evidence type="ECO:0000256" key="6">
    <source>
        <dbReference type="ARBA" id="ARBA00022833"/>
    </source>
</evidence>
<keyword evidence="7" id="KW-0805">Transcription regulation</keyword>
<dbReference type="InterPro" id="IPR013087">
    <property type="entry name" value="Znf_C2H2_type"/>
</dbReference>
<keyword evidence="11" id="KW-0539">Nucleus</keyword>
<feature type="compositionally biased region" description="Polar residues" evidence="13">
    <location>
        <begin position="402"/>
        <end position="414"/>
    </location>
</feature>
<feature type="domain" description="C2H2-type" evidence="14">
    <location>
        <begin position="677"/>
        <end position="704"/>
    </location>
</feature>
<dbReference type="SMART" id="SM00355">
    <property type="entry name" value="ZnF_C2H2"/>
    <property type="match status" value="8"/>
</dbReference>
<dbReference type="PANTHER" id="PTHR12958">
    <property type="entry name" value="FRIEND OF GATA2-RELATED"/>
    <property type="match status" value="1"/>
</dbReference>
<feature type="compositionally biased region" description="Basic and acidic residues" evidence="13">
    <location>
        <begin position="19"/>
        <end position="39"/>
    </location>
</feature>
<feature type="compositionally biased region" description="Polar residues" evidence="13">
    <location>
        <begin position="436"/>
        <end position="448"/>
    </location>
</feature>
<keyword evidence="9" id="KW-0010">Activator</keyword>
<dbReference type="EMBL" id="OC922356">
    <property type="protein sequence ID" value="CAD7654120.1"/>
    <property type="molecule type" value="Genomic_DNA"/>
</dbReference>
<dbReference type="InterPro" id="IPR059121">
    <property type="entry name" value="CCHC_ZFPM2-like"/>
</dbReference>
<comment type="subcellular location">
    <subcellularLocation>
        <location evidence="1">Nucleus</location>
    </subcellularLocation>
</comment>
<feature type="compositionally biased region" description="Low complexity" evidence="13">
    <location>
        <begin position="544"/>
        <end position="555"/>
    </location>
</feature>
<dbReference type="InterPro" id="IPR034731">
    <property type="entry name" value="Znf_CCHC_FOG"/>
</dbReference>
<feature type="compositionally biased region" description="Basic and acidic residues" evidence="13">
    <location>
        <begin position="63"/>
        <end position="81"/>
    </location>
</feature>
<feature type="domain" description="CCHC FOG-type" evidence="15">
    <location>
        <begin position="927"/>
        <end position="960"/>
    </location>
</feature>
<keyword evidence="3" id="KW-0479">Metal-binding</keyword>
<evidence type="ECO:0000313" key="17">
    <source>
        <dbReference type="Proteomes" id="UP000728032"/>
    </source>
</evidence>
<feature type="region of interest" description="Disordered" evidence="13">
    <location>
        <begin position="224"/>
        <end position="268"/>
    </location>
</feature>
<dbReference type="GO" id="GO:0003677">
    <property type="term" value="F:DNA binding"/>
    <property type="evidence" value="ECO:0007669"/>
    <property type="project" value="UniProtKB-KW"/>
</dbReference>
<feature type="region of interest" description="Disordered" evidence="13">
    <location>
        <begin position="9"/>
        <end position="101"/>
    </location>
</feature>
<feature type="compositionally biased region" description="Basic and acidic residues" evidence="13">
    <location>
        <begin position="971"/>
        <end position="982"/>
    </location>
</feature>
<evidence type="ECO:0000256" key="12">
    <source>
        <dbReference type="PROSITE-ProRule" id="PRU00042"/>
    </source>
</evidence>
<dbReference type="PROSITE" id="PS50157">
    <property type="entry name" value="ZINC_FINGER_C2H2_2"/>
    <property type="match status" value="3"/>
</dbReference>
<dbReference type="GO" id="GO:0045944">
    <property type="term" value="P:positive regulation of transcription by RNA polymerase II"/>
    <property type="evidence" value="ECO:0007669"/>
    <property type="project" value="TreeGrafter"/>
</dbReference>
<evidence type="ECO:0000313" key="16">
    <source>
        <dbReference type="EMBL" id="CAD7654120.1"/>
    </source>
</evidence>
<keyword evidence="5 12" id="KW-0863">Zinc-finger</keyword>
<dbReference type="Proteomes" id="UP000728032">
    <property type="component" value="Unassembled WGS sequence"/>
</dbReference>
<keyword evidence="10" id="KW-0804">Transcription</keyword>
<evidence type="ECO:0000256" key="13">
    <source>
        <dbReference type="SAM" id="MobiDB-lite"/>
    </source>
</evidence>
<dbReference type="InterPro" id="IPR036236">
    <property type="entry name" value="Znf_C2H2_sf"/>
</dbReference>
<accession>A0A7R9M5T3</accession>
<dbReference type="GO" id="GO:0009653">
    <property type="term" value="P:anatomical structure morphogenesis"/>
    <property type="evidence" value="ECO:0007669"/>
    <property type="project" value="UniProtKB-ARBA"/>
</dbReference>
<evidence type="ECO:0000256" key="4">
    <source>
        <dbReference type="ARBA" id="ARBA00022737"/>
    </source>
</evidence>
<feature type="domain" description="C2H2-type" evidence="14">
    <location>
        <begin position="569"/>
        <end position="596"/>
    </location>
</feature>
<keyword evidence="6" id="KW-0862">Zinc</keyword>
<evidence type="ECO:0000256" key="3">
    <source>
        <dbReference type="ARBA" id="ARBA00022723"/>
    </source>
</evidence>
<feature type="domain" description="CCHC FOG-type" evidence="15">
    <location>
        <begin position="563"/>
        <end position="596"/>
    </location>
</feature>
<evidence type="ECO:0000259" key="14">
    <source>
        <dbReference type="PROSITE" id="PS50157"/>
    </source>
</evidence>
<dbReference type="AlphaFoldDB" id="A0A7R9M5T3"/>
<feature type="compositionally biased region" description="Polar residues" evidence="13">
    <location>
        <begin position="522"/>
        <end position="543"/>
    </location>
</feature>
<dbReference type="OrthoDB" id="8742770at2759"/>
<evidence type="ECO:0000256" key="5">
    <source>
        <dbReference type="ARBA" id="ARBA00022771"/>
    </source>
</evidence>
<evidence type="ECO:0000256" key="10">
    <source>
        <dbReference type="ARBA" id="ARBA00023163"/>
    </source>
</evidence>
<dbReference type="GO" id="GO:0007507">
    <property type="term" value="P:heart development"/>
    <property type="evidence" value="ECO:0007669"/>
    <property type="project" value="TreeGrafter"/>
</dbReference>
<evidence type="ECO:0000256" key="7">
    <source>
        <dbReference type="ARBA" id="ARBA00023015"/>
    </source>
</evidence>
<feature type="compositionally biased region" description="Low complexity" evidence="13">
    <location>
        <begin position="882"/>
        <end position="900"/>
    </location>
</feature>
<feature type="domain" description="CCHC FOG-type" evidence="15">
    <location>
        <begin position="190"/>
        <end position="223"/>
    </location>
</feature>
<gene>
    <name evidence="16" type="ORF">ONB1V03_LOCUS10770</name>
</gene>
<dbReference type="GO" id="GO:0061629">
    <property type="term" value="F:RNA polymerase II-specific DNA-binding transcription factor binding"/>
    <property type="evidence" value="ECO:0007669"/>
    <property type="project" value="InterPro"/>
</dbReference>
<feature type="domain" description="CCHC FOG-type" evidence="15">
    <location>
        <begin position="472"/>
        <end position="505"/>
    </location>
</feature>
<protein>
    <recommendedName>
        <fullName evidence="18">Zinc finger protein ush</fullName>
    </recommendedName>
</protein>
<dbReference type="GO" id="GO:0008270">
    <property type="term" value="F:zinc ion binding"/>
    <property type="evidence" value="ECO:0007669"/>
    <property type="project" value="UniProtKB-KW"/>
</dbReference>
<dbReference type="PROSITE" id="PS51810">
    <property type="entry name" value="ZF_CCHC_FOG"/>
    <property type="match status" value="4"/>
</dbReference>
<dbReference type="SUPFAM" id="SSF57667">
    <property type="entry name" value="beta-beta-alpha zinc fingers"/>
    <property type="match status" value="4"/>
</dbReference>
<evidence type="ECO:0000256" key="1">
    <source>
        <dbReference type="ARBA" id="ARBA00004123"/>
    </source>
</evidence>
<feature type="region of interest" description="Disordered" evidence="13">
    <location>
        <begin position="961"/>
        <end position="982"/>
    </location>
</feature>
<keyword evidence="8" id="KW-0238">DNA-binding</keyword>
<reference evidence="16" key="1">
    <citation type="submission" date="2020-11" db="EMBL/GenBank/DDBJ databases">
        <authorList>
            <person name="Tran Van P."/>
        </authorList>
    </citation>
    <scope>NUCLEOTIDE SEQUENCE</scope>
</reference>
<dbReference type="InterPro" id="IPR039746">
    <property type="entry name" value="FOG"/>
</dbReference>
<dbReference type="GO" id="GO:0030154">
    <property type="term" value="P:cell differentiation"/>
    <property type="evidence" value="ECO:0007669"/>
    <property type="project" value="UniProtKB-ARBA"/>
</dbReference>
<dbReference type="PANTHER" id="PTHR12958:SF3">
    <property type="entry name" value="ZINC FINGER PROTEIN USH"/>
    <property type="match status" value="1"/>
</dbReference>
<name>A0A7R9M5T3_9ACAR</name>
<dbReference type="EMBL" id="CAJPVJ010007531">
    <property type="protein sequence ID" value="CAG2171307.1"/>
    <property type="molecule type" value="Genomic_DNA"/>
</dbReference>
<dbReference type="GO" id="GO:0005634">
    <property type="term" value="C:nucleus"/>
    <property type="evidence" value="ECO:0007669"/>
    <property type="project" value="UniProtKB-SubCell"/>
</dbReference>
<keyword evidence="4" id="KW-0677">Repeat</keyword>
<evidence type="ECO:0000256" key="2">
    <source>
        <dbReference type="ARBA" id="ARBA00022491"/>
    </source>
</evidence>
<feature type="compositionally biased region" description="Polar residues" evidence="13">
    <location>
        <begin position="961"/>
        <end position="970"/>
    </location>
</feature>
<feature type="region of interest" description="Disordered" evidence="13">
    <location>
        <begin position="851"/>
        <end position="900"/>
    </location>
</feature>
<evidence type="ECO:0000256" key="9">
    <source>
        <dbReference type="ARBA" id="ARBA00023159"/>
    </source>
</evidence>
<sequence length="982" mass="106357">MIRQVMKVVVQATESSSPEDNHRKQRPDVTHSQHSEPKASDGTVLVRHMNGRQHVTDSELQSEDEHSDKDKPRVLRRDSDSHGSPPQRLTPALHTSDSDAMGIGGKVLGTGIIGAKYSKTGNVYSCKTCTTYATDKKALLLKHIKSCHPSLPLPPGHQSSLPLPALHNNNNITTAMTTTDESDDNEYHHSSAPQDRYCTNCDIQFNSYKTYKVHKELYCGSRHNSKYSSPSAPMATTSAPTRKRSHNSESEGFPTAGATAHTLTPNTHPNFPKLIQPLNSMPFIMPSLATGAVSAGANAASLLSQTVYIAISTNPLILVPCAYNPSAGGLSLPNITSMGTPFTVPTDVLSANHLISSLNTSMMANMSPSEAHNQKTRQPKATSSPVKSNSQSSEELPLDLSAKQSKGRQQTTEDNGSKRLKYQKLVDTESMDECNTRSTCSPTPLANPSELSQLIPQTLTGGSSGLPAVDVVVKQGKSRCNECNIVFYKHENYLVHKRLYCASRRMDSTGSSPEHMADESHNSSPELTNDAKSTSHSFNANIHTSPARSTTTSSPVPSPPNPQPPVFQFYCVACGIKFTSLDNLQAHQTYYCLKRSVIPGAANSTDTLSEGSAADYTLPASSELMADFHCTKCKATYVNEETLLSHVCSDAVHYNSHSTHKHNSSSLSSGALTMQCFKCTICGYKGHTLRGMRTHVRIHSDKLHGVSEESFIACIDDIPNRSARGVGGSRRRRSVEPVVNNCVPIGSQSQASNASVASSVDTRLSETEDTGAVSCTDTDARAELKNGDKSVVNQNEMTHNCQFCYYSSTYKGNVVRHVKLVHKDLVHHSSSQHSPSSTTASLPADRVKREFTDNEENSHQSALSVSDHHSDEQSEEPLKAIPLVVSSKSSPNKKSGSPLNNILVNSQSMPVNPSVAAVGVGVGVGANKKVGPKYCRSCDISFNYLASFIAHKKYYCSSHTNESTNIQSLPTHEHTSRELALN</sequence>
<proteinExistence type="predicted"/>
<feature type="region of interest" description="Disordered" evidence="13">
    <location>
        <begin position="506"/>
        <end position="561"/>
    </location>
</feature>
<feature type="region of interest" description="Disordered" evidence="13">
    <location>
        <begin position="753"/>
        <end position="775"/>
    </location>
</feature>
<feature type="compositionally biased region" description="Basic and acidic residues" evidence="13">
    <location>
        <begin position="866"/>
        <end position="878"/>
    </location>
</feature>
<keyword evidence="17" id="KW-1185">Reference proteome</keyword>
<feature type="domain" description="C2H2-type" evidence="14">
    <location>
        <begin position="933"/>
        <end position="964"/>
    </location>
</feature>
<evidence type="ECO:0000256" key="11">
    <source>
        <dbReference type="ARBA" id="ARBA00023242"/>
    </source>
</evidence>
<evidence type="ECO:0008006" key="18">
    <source>
        <dbReference type="Google" id="ProtNLM"/>
    </source>
</evidence>
<keyword evidence="2" id="KW-0678">Repressor</keyword>
<dbReference type="GO" id="GO:0000122">
    <property type="term" value="P:negative regulation of transcription by RNA polymerase II"/>
    <property type="evidence" value="ECO:0007669"/>
    <property type="project" value="TreeGrafter"/>
</dbReference>
<evidence type="ECO:0000256" key="8">
    <source>
        <dbReference type="ARBA" id="ARBA00023125"/>
    </source>
</evidence>
<organism evidence="16">
    <name type="scientific">Oppiella nova</name>
    <dbReference type="NCBI Taxonomy" id="334625"/>
    <lineage>
        <taxon>Eukaryota</taxon>
        <taxon>Metazoa</taxon>
        <taxon>Ecdysozoa</taxon>
        <taxon>Arthropoda</taxon>
        <taxon>Chelicerata</taxon>
        <taxon>Arachnida</taxon>
        <taxon>Acari</taxon>
        <taxon>Acariformes</taxon>
        <taxon>Sarcoptiformes</taxon>
        <taxon>Oribatida</taxon>
        <taxon>Brachypylina</taxon>
        <taxon>Oppioidea</taxon>
        <taxon>Oppiidae</taxon>
        <taxon>Oppiella</taxon>
    </lineage>
</organism>
<feature type="region of interest" description="Disordered" evidence="13">
    <location>
        <begin position="367"/>
        <end position="448"/>
    </location>
</feature>
<dbReference type="Pfam" id="PF25445">
    <property type="entry name" value="CCHC_ZFPM2"/>
    <property type="match status" value="1"/>
</dbReference>
<evidence type="ECO:0000259" key="15">
    <source>
        <dbReference type="PROSITE" id="PS51810"/>
    </source>
</evidence>